<evidence type="ECO:0000259" key="1">
    <source>
        <dbReference type="Pfam" id="PF06985"/>
    </source>
</evidence>
<dbReference type="InterPro" id="IPR052895">
    <property type="entry name" value="HetReg/Transcr_Mod"/>
</dbReference>
<dbReference type="PANTHER" id="PTHR24148:SF77">
    <property type="entry name" value="HETEROKARYON INCOMPATIBILITY DOMAIN-CONTAINING PROTEIN"/>
    <property type="match status" value="1"/>
</dbReference>
<evidence type="ECO:0000313" key="3">
    <source>
        <dbReference type="Proteomes" id="UP001281003"/>
    </source>
</evidence>
<organism evidence="2 3">
    <name type="scientific">Sordaria brevicollis</name>
    <dbReference type="NCBI Taxonomy" id="83679"/>
    <lineage>
        <taxon>Eukaryota</taxon>
        <taxon>Fungi</taxon>
        <taxon>Dikarya</taxon>
        <taxon>Ascomycota</taxon>
        <taxon>Pezizomycotina</taxon>
        <taxon>Sordariomycetes</taxon>
        <taxon>Sordariomycetidae</taxon>
        <taxon>Sordariales</taxon>
        <taxon>Sordariaceae</taxon>
        <taxon>Sordaria</taxon>
    </lineage>
</organism>
<dbReference type="PANTHER" id="PTHR24148">
    <property type="entry name" value="ANKYRIN REPEAT DOMAIN-CONTAINING PROTEIN 39 HOMOLOG-RELATED"/>
    <property type="match status" value="1"/>
</dbReference>
<reference evidence="2" key="1">
    <citation type="journal article" date="2023" name="Mol. Phylogenet. Evol.">
        <title>Genome-scale phylogeny and comparative genomics of the fungal order Sordariales.</title>
        <authorList>
            <person name="Hensen N."/>
            <person name="Bonometti L."/>
            <person name="Westerberg I."/>
            <person name="Brannstrom I.O."/>
            <person name="Guillou S."/>
            <person name="Cros-Aarteil S."/>
            <person name="Calhoun S."/>
            <person name="Haridas S."/>
            <person name="Kuo A."/>
            <person name="Mondo S."/>
            <person name="Pangilinan J."/>
            <person name="Riley R."/>
            <person name="LaButti K."/>
            <person name="Andreopoulos B."/>
            <person name="Lipzen A."/>
            <person name="Chen C."/>
            <person name="Yan M."/>
            <person name="Daum C."/>
            <person name="Ng V."/>
            <person name="Clum A."/>
            <person name="Steindorff A."/>
            <person name="Ohm R.A."/>
            <person name="Martin F."/>
            <person name="Silar P."/>
            <person name="Natvig D.O."/>
            <person name="Lalanne C."/>
            <person name="Gautier V."/>
            <person name="Ament-Velasquez S.L."/>
            <person name="Kruys A."/>
            <person name="Hutchinson M.I."/>
            <person name="Powell A.J."/>
            <person name="Barry K."/>
            <person name="Miller A.N."/>
            <person name="Grigoriev I.V."/>
            <person name="Debuchy R."/>
            <person name="Gladieux P."/>
            <person name="Hiltunen Thoren M."/>
            <person name="Johannesson H."/>
        </authorList>
    </citation>
    <scope>NUCLEOTIDE SEQUENCE</scope>
    <source>
        <strain evidence="2">FGSC 1904</strain>
    </source>
</reference>
<feature type="domain" description="Heterokaryon incompatibility" evidence="1">
    <location>
        <begin position="70"/>
        <end position="213"/>
    </location>
</feature>
<dbReference type="Proteomes" id="UP001281003">
    <property type="component" value="Unassembled WGS sequence"/>
</dbReference>
<dbReference type="Pfam" id="PF06985">
    <property type="entry name" value="HET"/>
    <property type="match status" value="1"/>
</dbReference>
<sequence>MMTADEAGVNGTAGPCNAGPDQTTGLVECYPYRPLEHDNTIRLLLITPGAGEGANPTYSLLHAELGEIPYKALSYEWGLASDDDPTLVIDGHPVRIRKNLFAALEQISSCIHHLSFYLIWIDAICINQNDNAEKGHQVQKMHRLFSEAEQVLAWTGPAADDSEYAMDILNANSHAHLSDTNLVREVIANRRAKRAILSWCDCPYWKRVWIMQEIYLARRIVFMCGPRIIHDRKISICLAVMGCTGESTFSAVLLNDINHYWSSVLWDSALQRESGLEKRAIYKPLREWLYICATSQVLATDPRDYIYGVISLSTETQSGFFQIIPDYNKPVETVFQEVDIKMMRAKAKLCTECNKALEDDNGWRFIRDVFIVPWLRKNVGVDVQIRWQEKEHTKHKCDERRFGLTQNKNLWGTECIRSPEMEEKDAVTGIQKIRQIPKGSNIDQAATVLRL</sequence>
<evidence type="ECO:0000313" key="2">
    <source>
        <dbReference type="EMBL" id="KAK3392321.1"/>
    </source>
</evidence>
<comment type="caution">
    <text evidence="2">The sequence shown here is derived from an EMBL/GenBank/DDBJ whole genome shotgun (WGS) entry which is preliminary data.</text>
</comment>
<protein>
    <submittedName>
        <fullName evidence="2">Heterokaryon incompatibility protein-domain-containing protein</fullName>
    </submittedName>
</protein>
<dbReference type="AlphaFoldDB" id="A0AAE0P2W0"/>
<dbReference type="EMBL" id="JAUTDP010000011">
    <property type="protein sequence ID" value="KAK3392321.1"/>
    <property type="molecule type" value="Genomic_DNA"/>
</dbReference>
<dbReference type="InterPro" id="IPR010730">
    <property type="entry name" value="HET"/>
</dbReference>
<proteinExistence type="predicted"/>
<accession>A0AAE0P2W0</accession>
<gene>
    <name evidence="2" type="ORF">B0T20DRAFT_53769</name>
</gene>
<reference evidence="2" key="2">
    <citation type="submission" date="2023-07" db="EMBL/GenBank/DDBJ databases">
        <authorList>
            <consortium name="Lawrence Berkeley National Laboratory"/>
            <person name="Haridas S."/>
            <person name="Hensen N."/>
            <person name="Bonometti L."/>
            <person name="Westerberg I."/>
            <person name="Brannstrom I.O."/>
            <person name="Guillou S."/>
            <person name="Cros-Aarteil S."/>
            <person name="Calhoun S."/>
            <person name="Kuo A."/>
            <person name="Mondo S."/>
            <person name="Pangilinan J."/>
            <person name="Riley R."/>
            <person name="LaButti K."/>
            <person name="Andreopoulos B."/>
            <person name="Lipzen A."/>
            <person name="Chen C."/>
            <person name="Yanf M."/>
            <person name="Daum C."/>
            <person name="Ng V."/>
            <person name="Clum A."/>
            <person name="Steindorff A."/>
            <person name="Ohm R."/>
            <person name="Martin F."/>
            <person name="Silar P."/>
            <person name="Natvig D."/>
            <person name="Lalanne C."/>
            <person name="Gautier V."/>
            <person name="Ament-velasquez S.L."/>
            <person name="Kruys A."/>
            <person name="Hutchinson M.I."/>
            <person name="Powell A.J."/>
            <person name="Barry K."/>
            <person name="Miller A.N."/>
            <person name="Grigoriev I.V."/>
            <person name="Debuchy R."/>
            <person name="Gladieux P."/>
            <person name="Thoren M.H."/>
            <person name="Johannesson H."/>
        </authorList>
    </citation>
    <scope>NUCLEOTIDE SEQUENCE</scope>
    <source>
        <strain evidence="2">FGSC 1904</strain>
    </source>
</reference>
<keyword evidence="3" id="KW-1185">Reference proteome</keyword>
<name>A0AAE0P2W0_SORBR</name>